<dbReference type="AlphaFoldDB" id="A0A1H3HSY4"/>
<sequence length="824" mass="93903">MVTNPSIVIGIGEAGCKMAARTYRSIVDEVPADRGDQEEVLDRFKFVGIDTKADEVEEYTPDSFQTIALETPTKNWENDVEEYPYLRDDMRLADVGGATRQRAVSRYYIDNLQNYTSFRQQLERVVEEFEDDAGKALDDPDLDGANLWIINSFGGGTGSGAFPLIAGELDRITADADENYYLCGLGSLPRLDQIDEQSRPPTANENFYANAYTALRELAVLLDYDFDGTFEDAAGAGYANDGLRIPLYATHGENQLPGYDDIVLESPPFDFYGLIGFNEEKGDNTDYRENLNQVAADTVRLLAEAFEEDFPNGYSRSGRNGKPKLYSVDSRGVEVPVTAVENYVQALENIQDIDDRIENAEDELERYQENRDYINQALDLESGSQAFEEGRAEDGEELYVDKSLVETAREHATNEFDPRDGYDDALLDEKYEKALSQVGSLSSRYEFSVDDVFSYFYYRELVTRLQSLKQGHRFTRLVQDAVEDYADKFSRYLDSDQTQLLTDSSADPLAKWTGGLEEWFDEAIDDQERKLESTSRIKFRLRGEIEDRIDTLEQRQNELTDEYAEFKHIEDAQSTARGRREDARTGLADIRDDINDKIRQAESDLEQLREERGRRENVQRSRRETLESYKRERYVSIPFQNFENASVEFLTDLESIGDLLERSIVSRQRVARALEFTLEHLEEPFQDLEPQNVPINPYRYLGVLTNDSNVDLLQGELDDVEGIDTVPTLMSTNSEEQETALVDDVFRIRFTGVHADIALENSSEFGQIHEHFRADEDVGELLGSTAEDAELVARKFGYPELFPDDDQINDAWGFSSEVTEPAED</sequence>
<dbReference type="Gene3D" id="3.40.50.1440">
    <property type="entry name" value="Tubulin/FtsZ, GTPase domain"/>
    <property type="match status" value="1"/>
</dbReference>
<proteinExistence type="predicted"/>
<dbReference type="Pfam" id="PF13809">
    <property type="entry name" value="Tubulin_2"/>
    <property type="match status" value="1"/>
</dbReference>
<dbReference type="GO" id="GO:0005525">
    <property type="term" value="F:GTP binding"/>
    <property type="evidence" value="ECO:0007669"/>
    <property type="project" value="InterPro"/>
</dbReference>
<protein>
    <submittedName>
        <fullName evidence="2">Tubulin like</fullName>
    </submittedName>
</protein>
<dbReference type="EMBL" id="FNPB01000008">
    <property type="protein sequence ID" value="SDY18626.1"/>
    <property type="molecule type" value="Genomic_DNA"/>
</dbReference>
<dbReference type="GO" id="GO:0007017">
    <property type="term" value="P:microtubule-based process"/>
    <property type="evidence" value="ECO:0007669"/>
    <property type="project" value="InterPro"/>
</dbReference>
<dbReference type="Proteomes" id="UP000199170">
    <property type="component" value="Unassembled WGS sequence"/>
</dbReference>
<keyword evidence="3" id="KW-1185">Reference proteome</keyword>
<keyword evidence="1" id="KW-0175">Coiled coil</keyword>
<gene>
    <name evidence="2" type="ORF">SAMN04487946_10841</name>
</gene>
<evidence type="ECO:0000313" key="3">
    <source>
        <dbReference type="Proteomes" id="UP000199170"/>
    </source>
</evidence>
<feature type="coiled-coil region" evidence="1">
    <location>
        <begin position="343"/>
        <end position="377"/>
    </location>
</feature>
<dbReference type="InterPro" id="IPR036525">
    <property type="entry name" value="Tubulin/FtsZ_GTPase_sf"/>
</dbReference>
<dbReference type="InterPro" id="IPR017975">
    <property type="entry name" value="Tubulin_CS"/>
</dbReference>
<reference evidence="3" key="1">
    <citation type="submission" date="2016-10" db="EMBL/GenBank/DDBJ databases">
        <authorList>
            <person name="Varghese N."/>
            <person name="Submissions S."/>
        </authorList>
    </citation>
    <scope>NUCLEOTIDE SEQUENCE [LARGE SCALE GENOMIC DNA]</scope>
    <source>
        <strain evidence="3">CGMCC 1.10118</strain>
    </source>
</reference>
<feature type="coiled-coil region" evidence="1">
    <location>
        <begin position="112"/>
        <end position="139"/>
    </location>
</feature>
<dbReference type="InterPro" id="IPR025904">
    <property type="entry name" value="Tubulin-like"/>
</dbReference>
<name>A0A1H3HSY4_9EURY</name>
<feature type="coiled-coil region" evidence="1">
    <location>
        <begin position="542"/>
        <end position="618"/>
    </location>
</feature>
<evidence type="ECO:0000313" key="2">
    <source>
        <dbReference type="EMBL" id="SDY18626.1"/>
    </source>
</evidence>
<evidence type="ECO:0000256" key="1">
    <source>
        <dbReference type="SAM" id="Coils"/>
    </source>
</evidence>
<dbReference type="PROSITE" id="PS00227">
    <property type="entry name" value="TUBULIN"/>
    <property type="match status" value="1"/>
</dbReference>
<dbReference type="GO" id="GO:0005874">
    <property type="term" value="C:microtubule"/>
    <property type="evidence" value="ECO:0007669"/>
    <property type="project" value="InterPro"/>
</dbReference>
<dbReference type="RefSeq" id="WP_089767531.1">
    <property type="nucleotide sequence ID" value="NZ_FNPB01000008.1"/>
</dbReference>
<organism evidence="2 3">
    <name type="scientific">Halobellus clavatus</name>
    <dbReference type="NCBI Taxonomy" id="660517"/>
    <lineage>
        <taxon>Archaea</taxon>
        <taxon>Methanobacteriati</taxon>
        <taxon>Methanobacteriota</taxon>
        <taxon>Stenosarchaea group</taxon>
        <taxon>Halobacteria</taxon>
        <taxon>Halobacteriales</taxon>
        <taxon>Haloferacaceae</taxon>
        <taxon>Halobellus</taxon>
    </lineage>
</organism>
<dbReference type="SUPFAM" id="SSF52490">
    <property type="entry name" value="Tubulin nucleotide-binding domain-like"/>
    <property type="match status" value="1"/>
</dbReference>
<accession>A0A1H3HSY4</accession>